<proteinExistence type="predicted"/>
<protein>
    <submittedName>
        <fullName evidence="3">Uncharacterized protein</fullName>
    </submittedName>
</protein>
<dbReference type="OrthoDB" id="10397848at2759"/>
<dbReference type="VEuPathDB" id="AmoebaDB:NF0075800"/>
<evidence type="ECO:0000256" key="2">
    <source>
        <dbReference type="SAM" id="Phobius"/>
    </source>
</evidence>
<keyword evidence="2" id="KW-0812">Transmembrane</keyword>
<evidence type="ECO:0000256" key="1">
    <source>
        <dbReference type="SAM" id="MobiDB-lite"/>
    </source>
</evidence>
<keyword evidence="2" id="KW-0472">Membrane</keyword>
<sequence>MLRSICVSRRISPPNTIKTISSSSSSTTTFLFIMLMLVVVLIPSYHHTNNNLFVQAAFNTSSDEPQIEFAKWSTDVPTFQLGSIIDVSFSVFAQRPAEFIISLLSQGADHERPRVYSLPDDKFSYTNDWVGRIENKTLKISLPFELVETEEEFYIVFTTTSTTDNKELQFKSPSFRISVPNTSISWPTIVLILFFPPALILVAVIGAFVMCRRHKAISQQENHELQEDYQQQYDDDDVDIHFDHDDDDDERQRPNKSYKENEPRVAFVLEDEDDDDHQRRNAHIDDDDNEEKRGNFYYTRNV</sequence>
<dbReference type="RefSeq" id="XP_044558473.1">
    <property type="nucleotide sequence ID" value="XM_044710860.1"/>
</dbReference>
<dbReference type="Proteomes" id="UP000444721">
    <property type="component" value="Unassembled WGS sequence"/>
</dbReference>
<evidence type="ECO:0000313" key="3">
    <source>
        <dbReference type="EMBL" id="KAF0973760.1"/>
    </source>
</evidence>
<keyword evidence="4" id="KW-1185">Reference proteome</keyword>
<feature type="transmembrane region" description="Helical" evidence="2">
    <location>
        <begin position="184"/>
        <end position="210"/>
    </location>
</feature>
<dbReference type="VEuPathDB" id="AmoebaDB:FDP41_007147"/>
<comment type="caution">
    <text evidence="3">The sequence shown here is derived from an EMBL/GenBank/DDBJ whole genome shotgun (WGS) entry which is preliminary data.</text>
</comment>
<feature type="compositionally biased region" description="Basic and acidic residues" evidence="1">
    <location>
        <begin position="276"/>
        <end position="294"/>
    </location>
</feature>
<gene>
    <name evidence="3" type="ORF">FDP41_007147</name>
</gene>
<organism evidence="3 4">
    <name type="scientific">Naegleria fowleri</name>
    <name type="common">Brain eating amoeba</name>
    <dbReference type="NCBI Taxonomy" id="5763"/>
    <lineage>
        <taxon>Eukaryota</taxon>
        <taxon>Discoba</taxon>
        <taxon>Heterolobosea</taxon>
        <taxon>Tetramitia</taxon>
        <taxon>Eutetramitia</taxon>
        <taxon>Vahlkampfiidae</taxon>
        <taxon>Naegleria</taxon>
    </lineage>
</organism>
<feature type="region of interest" description="Disordered" evidence="1">
    <location>
        <begin position="243"/>
        <end position="302"/>
    </location>
</feature>
<feature type="compositionally biased region" description="Basic and acidic residues" evidence="1">
    <location>
        <begin position="243"/>
        <end position="263"/>
    </location>
</feature>
<evidence type="ECO:0000313" key="4">
    <source>
        <dbReference type="Proteomes" id="UP000444721"/>
    </source>
</evidence>
<reference evidence="3 4" key="1">
    <citation type="journal article" date="2019" name="Sci. Rep.">
        <title>Nanopore sequencing improves the draft genome of the human pathogenic amoeba Naegleria fowleri.</title>
        <authorList>
            <person name="Liechti N."/>
            <person name="Schurch N."/>
            <person name="Bruggmann R."/>
            <person name="Wittwer M."/>
        </authorList>
    </citation>
    <scope>NUCLEOTIDE SEQUENCE [LARGE SCALE GENOMIC DNA]</scope>
    <source>
        <strain evidence="3 4">ATCC 30894</strain>
    </source>
</reference>
<dbReference type="EMBL" id="VFQX01000058">
    <property type="protein sequence ID" value="KAF0973760.1"/>
    <property type="molecule type" value="Genomic_DNA"/>
</dbReference>
<feature type="transmembrane region" description="Helical" evidence="2">
    <location>
        <begin position="28"/>
        <end position="46"/>
    </location>
</feature>
<dbReference type="GeneID" id="68114365"/>
<accession>A0A6A5BI83</accession>
<dbReference type="AlphaFoldDB" id="A0A6A5BI83"/>
<dbReference type="VEuPathDB" id="AmoebaDB:NfTy_009140"/>
<dbReference type="OMA" id="YKENEPR"/>
<name>A0A6A5BI83_NAEFO</name>
<keyword evidence="2" id="KW-1133">Transmembrane helix</keyword>